<keyword evidence="2" id="KW-1185">Reference proteome</keyword>
<proteinExistence type="predicted"/>
<comment type="caution">
    <text evidence="1">The sequence shown here is derived from an EMBL/GenBank/DDBJ whole genome shotgun (WGS) entry which is preliminary data.</text>
</comment>
<organism evidence="1 2">
    <name type="scientific">Catharanthus roseus</name>
    <name type="common">Madagascar periwinkle</name>
    <name type="synonym">Vinca rosea</name>
    <dbReference type="NCBI Taxonomy" id="4058"/>
    <lineage>
        <taxon>Eukaryota</taxon>
        <taxon>Viridiplantae</taxon>
        <taxon>Streptophyta</taxon>
        <taxon>Embryophyta</taxon>
        <taxon>Tracheophyta</taxon>
        <taxon>Spermatophyta</taxon>
        <taxon>Magnoliopsida</taxon>
        <taxon>eudicotyledons</taxon>
        <taxon>Gunneridae</taxon>
        <taxon>Pentapetalae</taxon>
        <taxon>asterids</taxon>
        <taxon>lamiids</taxon>
        <taxon>Gentianales</taxon>
        <taxon>Apocynaceae</taxon>
        <taxon>Rauvolfioideae</taxon>
        <taxon>Vinceae</taxon>
        <taxon>Catharanthinae</taxon>
        <taxon>Catharanthus</taxon>
    </lineage>
</organism>
<accession>A0ACC0C5I0</accession>
<dbReference type="EMBL" id="CM044701">
    <property type="protein sequence ID" value="KAI5680191.1"/>
    <property type="molecule type" value="Genomic_DNA"/>
</dbReference>
<name>A0ACC0C5I0_CATRO</name>
<reference evidence="2" key="1">
    <citation type="journal article" date="2023" name="Nat. Plants">
        <title>Single-cell RNA sequencing provides a high-resolution roadmap for understanding the multicellular compartmentation of specialized metabolism.</title>
        <authorList>
            <person name="Sun S."/>
            <person name="Shen X."/>
            <person name="Li Y."/>
            <person name="Li Y."/>
            <person name="Wang S."/>
            <person name="Li R."/>
            <person name="Zhang H."/>
            <person name="Shen G."/>
            <person name="Guo B."/>
            <person name="Wei J."/>
            <person name="Xu J."/>
            <person name="St-Pierre B."/>
            <person name="Chen S."/>
            <person name="Sun C."/>
        </authorList>
    </citation>
    <scope>NUCLEOTIDE SEQUENCE [LARGE SCALE GENOMIC DNA]</scope>
</reference>
<evidence type="ECO:0000313" key="1">
    <source>
        <dbReference type="EMBL" id="KAI5680191.1"/>
    </source>
</evidence>
<protein>
    <submittedName>
        <fullName evidence="1">Uncharacterized protein</fullName>
    </submittedName>
</protein>
<dbReference type="Proteomes" id="UP001060085">
    <property type="component" value="Linkage Group LG01"/>
</dbReference>
<evidence type="ECO:0000313" key="2">
    <source>
        <dbReference type="Proteomes" id="UP001060085"/>
    </source>
</evidence>
<gene>
    <name evidence="1" type="ORF">M9H77_01418</name>
</gene>
<sequence>MYIYLGNSSITGSLHALSVETQSSSVHRIGDEESSGENNELVEYKKGKFEKVTADNGVKYLSPCRPGDEQPSGRDLRMRAMNAGAARPARKPAKRKSVATAHSRQSRKVPRGSATIGKPPAASGSGRKEPYKSLRCNAGNGRQLFQTYICDAEGVDLELLGVAAEGRAKMKSQVPI</sequence>